<evidence type="ECO:0000313" key="4">
    <source>
        <dbReference type="EMBL" id="NXO97920.1"/>
    </source>
</evidence>
<reference evidence="4 5" key="1">
    <citation type="submission" date="2019-09" db="EMBL/GenBank/DDBJ databases">
        <title>Bird 10,000 Genomes (B10K) Project - Family phase.</title>
        <authorList>
            <person name="Zhang G."/>
        </authorList>
    </citation>
    <scope>NUCLEOTIDE SEQUENCE [LARGE SCALE GENOMIC DNA]</scope>
    <source>
        <strain evidence="4">B10K-DU-002-20</strain>
        <tissue evidence="4">Muscle</tissue>
    </source>
</reference>
<dbReference type="AlphaFoldDB" id="A0A7L1WJI4"/>
<dbReference type="SUPFAM" id="SSF54452">
    <property type="entry name" value="MHC antigen-recognition domain"/>
    <property type="match status" value="1"/>
</dbReference>
<organism evidence="4 5">
    <name type="scientific">Certhia brachydactyla</name>
    <name type="common">short-toed tree-creeper</name>
    <dbReference type="NCBI Taxonomy" id="73330"/>
    <lineage>
        <taxon>Eukaryota</taxon>
        <taxon>Metazoa</taxon>
        <taxon>Chordata</taxon>
        <taxon>Craniata</taxon>
        <taxon>Vertebrata</taxon>
        <taxon>Euteleostomi</taxon>
        <taxon>Archelosauria</taxon>
        <taxon>Archosauria</taxon>
        <taxon>Dinosauria</taxon>
        <taxon>Saurischia</taxon>
        <taxon>Theropoda</taxon>
        <taxon>Coelurosauria</taxon>
        <taxon>Aves</taxon>
        <taxon>Neognathae</taxon>
        <taxon>Neoaves</taxon>
        <taxon>Telluraves</taxon>
        <taxon>Australaves</taxon>
        <taxon>Passeriformes</taxon>
        <taxon>Certhiidae</taxon>
        <taxon>Certhiinae</taxon>
        <taxon>Certhia</taxon>
    </lineage>
</organism>
<dbReference type="OrthoDB" id="10043043at2759"/>
<dbReference type="Pfam" id="PF00969">
    <property type="entry name" value="MHC_II_beta"/>
    <property type="match status" value="1"/>
</dbReference>
<sequence length="88" mass="10215">NGTEKVRYVVRAFYNRQQYVIFDSDVGEFVGNTPYGEKAAQQWNSNPVFMERKRTAVDWLCRHNYGIVAPFSVDRRVHPSPSQSIPVH</sequence>
<feature type="non-terminal residue" evidence="4">
    <location>
        <position position="88"/>
    </location>
</feature>
<dbReference type="InterPro" id="IPR050160">
    <property type="entry name" value="MHC/Immunoglobulin"/>
</dbReference>
<dbReference type="InterPro" id="IPR011162">
    <property type="entry name" value="MHC_I/II-like_Ag-recog"/>
</dbReference>
<dbReference type="EMBL" id="VXBV01005969">
    <property type="protein sequence ID" value="NXO97920.1"/>
    <property type="molecule type" value="Genomic_DNA"/>
</dbReference>
<dbReference type="PANTHER" id="PTHR19944:SF99">
    <property type="entry name" value="HLA CLASS II HISTOCOMPATIBILITY ANTIGEN, DRB1 BETA CHAIN"/>
    <property type="match status" value="1"/>
</dbReference>
<keyword evidence="1" id="KW-1015">Disulfide bond</keyword>
<dbReference type="Proteomes" id="UP000536092">
    <property type="component" value="Unassembled WGS sequence"/>
</dbReference>
<keyword evidence="5" id="KW-1185">Reference proteome</keyword>
<proteinExistence type="predicted"/>
<feature type="non-terminal residue" evidence="4">
    <location>
        <position position="1"/>
    </location>
</feature>
<comment type="caution">
    <text evidence="4">The sequence shown here is derived from an EMBL/GenBank/DDBJ whole genome shotgun (WGS) entry which is preliminary data.</text>
</comment>
<evidence type="ECO:0000256" key="1">
    <source>
        <dbReference type="ARBA" id="ARBA00023157"/>
    </source>
</evidence>
<dbReference type="InterPro" id="IPR014745">
    <property type="entry name" value="MHC_II_a/b_N"/>
</dbReference>
<accession>A0A7L1WJI4</accession>
<dbReference type="InterPro" id="IPR000353">
    <property type="entry name" value="MHC_II_b_N"/>
</dbReference>
<dbReference type="PANTHER" id="PTHR19944">
    <property type="entry name" value="MHC CLASS II-RELATED"/>
    <property type="match status" value="1"/>
</dbReference>
<dbReference type="SMART" id="SM00921">
    <property type="entry name" value="MHC_II_beta"/>
    <property type="match status" value="1"/>
</dbReference>
<keyword evidence="2" id="KW-0325">Glycoprotein</keyword>
<feature type="domain" description="MHC class II beta chain N-terminal" evidence="3">
    <location>
        <begin position="1"/>
        <end position="69"/>
    </location>
</feature>
<gene>
    <name evidence="4" type="primary">Hladrb1</name>
    <name evidence="4" type="ORF">CERBRA_R11926</name>
</gene>
<dbReference type="Gene3D" id="3.10.320.10">
    <property type="entry name" value="Class II Histocompatibility Antigen, M Beta Chain, Chain B, domain 1"/>
    <property type="match status" value="1"/>
</dbReference>
<name>A0A7L1WJI4_9PASS</name>
<protein>
    <submittedName>
        <fullName evidence="4">2B1E protein</fullName>
    </submittedName>
</protein>
<dbReference type="GO" id="GO:0006955">
    <property type="term" value="P:immune response"/>
    <property type="evidence" value="ECO:0007669"/>
    <property type="project" value="InterPro"/>
</dbReference>
<evidence type="ECO:0000256" key="2">
    <source>
        <dbReference type="ARBA" id="ARBA00023180"/>
    </source>
</evidence>
<evidence type="ECO:0000259" key="3">
    <source>
        <dbReference type="SMART" id="SM00921"/>
    </source>
</evidence>
<evidence type="ECO:0000313" key="5">
    <source>
        <dbReference type="Proteomes" id="UP000536092"/>
    </source>
</evidence>
<dbReference type="GO" id="GO:0019882">
    <property type="term" value="P:antigen processing and presentation"/>
    <property type="evidence" value="ECO:0007669"/>
    <property type="project" value="InterPro"/>
</dbReference>
<dbReference type="GO" id="GO:0042613">
    <property type="term" value="C:MHC class II protein complex"/>
    <property type="evidence" value="ECO:0007669"/>
    <property type="project" value="InterPro"/>
</dbReference>